<feature type="transmembrane region" description="Helical" evidence="9">
    <location>
        <begin position="100"/>
        <end position="125"/>
    </location>
</feature>
<comment type="pathway">
    <text evidence="9">Protein modification; lipoprotein biosynthesis (N-acyl transfer).</text>
</comment>
<dbReference type="AlphaFoldDB" id="A0A916XQQ7"/>
<keyword evidence="12" id="KW-1185">Reference proteome</keyword>
<comment type="subcellular location">
    <subcellularLocation>
        <location evidence="1 9">Cell membrane</location>
        <topology evidence="1 9">Multi-pass membrane protein</topology>
    </subcellularLocation>
</comment>
<feature type="transmembrane region" description="Helical" evidence="9">
    <location>
        <begin position="172"/>
        <end position="195"/>
    </location>
</feature>
<dbReference type="HAMAP" id="MF_01148">
    <property type="entry name" value="Lnt"/>
    <property type="match status" value="1"/>
</dbReference>
<keyword evidence="3 9" id="KW-1003">Cell membrane</keyword>
<evidence type="ECO:0000256" key="5">
    <source>
        <dbReference type="ARBA" id="ARBA00022692"/>
    </source>
</evidence>
<dbReference type="PROSITE" id="PS50263">
    <property type="entry name" value="CN_HYDROLASE"/>
    <property type="match status" value="1"/>
</dbReference>
<dbReference type="RefSeq" id="WP_244642294.1">
    <property type="nucleotide sequence ID" value="NZ_BMGG01000013.1"/>
</dbReference>
<gene>
    <name evidence="9 11" type="primary">lnt</name>
    <name evidence="11" type="ORF">GCM10010994_58730</name>
</gene>
<comment type="similarity">
    <text evidence="2 9">Belongs to the CN hydrolase family. Apolipoprotein N-acyltransferase subfamily.</text>
</comment>
<dbReference type="Gene3D" id="3.60.110.10">
    <property type="entry name" value="Carbon-nitrogen hydrolase"/>
    <property type="match status" value="1"/>
</dbReference>
<dbReference type="Proteomes" id="UP000637002">
    <property type="component" value="Unassembled WGS sequence"/>
</dbReference>
<comment type="caution">
    <text evidence="11">The sequence shown here is derived from an EMBL/GenBank/DDBJ whole genome shotgun (WGS) entry which is preliminary data.</text>
</comment>
<dbReference type="Pfam" id="PF00795">
    <property type="entry name" value="CN_hydrolase"/>
    <property type="match status" value="1"/>
</dbReference>
<evidence type="ECO:0000256" key="3">
    <source>
        <dbReference type="ARBA" id="ARBA00022475"/>
    </source>
</evidence>
<dbReference type="EMBL" id="BMGG01000013">
    <property type="protein sequence ID" value="GGC93143.1"/>
    <property type="molecule type" value="Genomic_DNA"/>
</dbReference>
<keyword evidence="5 9" id="KW-0812">Transmembrane</keyword>
<accession>A0A916XQQ7</accession>
<dbReference type="NCBIfam" id="TIGR00546">
    <property type="entry name" value="lnt"/>
    <property type="match status" value="1"/>
</dbReference>
<evidence type="ECO:0000256" key="8">
    <source>
        <dbReference type="ARBA" id="ARBA00023315"/>
    </source>
</evidence>
<evidence type="ECO:0000256" key="6">
    <source>
        <dbReference type="ARBA" id="ARBA00022989"/>
    </source>
</evidence>
<dbReference type="InterPro" id="IPR004563">
    <property type="entry name" value="Apolipo_AcylTrfase"/>
</dbReference>
<comment type="function">
    <text evidence="9">Catalyzes the phospholipid dependent N-acylation of the N-terminal cysteine of apolipoprotein, the last step in lipoprotein maturation.</text>
</comment>
<name>A0A916XQQ7_9HYPH</name>
<dbReference type="InterPro" id="IPR003010">
    <property type="entry name" value="C-N_Hydrolase"/>
</dbReference>
<keyword evidence="7 9" id="KW-0472">Membrane</keyword>
<feature type="transmembrane region" description="Helical" evidence="9">
    <location>
        <begin position="207"/>
        <end position="228"/>
    </location>
</feature>
<evidence type="ECO:0000256" key="4">
    <source>
        <dbReference type="ARBA" id="ARBA00022679"/>
    </source>
</evidence>
<dbReference type="GO" id="GO:0042158">
    <property type="term" value="P:lipoprotein biosynthetic process"/>
    <property type="evidence" value="ECO:0007669"/>
    <property type="project" value="UniProtKB-UniRule"/>
</dbReference>
<feature type="transmembrane region" description="Helical" evidence="9">
    <location>
        <begin position="65"/>
        <end position="88"/>
    </location>
</feature>
<keyword evidence="6 9" id="KW-1133">Transmembrane helix</keyword>
<reference evidence="11" key="1">
    <citation type="journal article" date="2014" name="Int. J. Syst. Evol. Microbiol.">
        <title>Complete genome sequence of Corynebacterium casei LMG S-19264T (=DSM 44701T), isolated from a smear-ripened cheese.</title>
        <authorList>
            <consortium name="US DOE Joint Genome Institute (JGI-PGF)"/>
            <person name="Walter F."/>
            <person name="Albersmeier A."/>
            <person name="Kalinowski J."/>
            <person name="Ruckert C."/>
        </authorList>
    </citation>
    <scope>NUCLEOTIDE SEQUENCE</scope>
    <source>
        <strain evidence="11">CGMCC 1.12919</strain>
    </source>
</reference>
<reference evidence="11" key="2">
    <citation type="submission" date="2020-09" db="EMBL/GenBank/DDBJ databases">
        <authorList>
            <person name="Sun Q."/>
            <person name="Zhou Y."/>
        </authorList>
    </citation>
    <scope>NUCLEOTIDE SEQUENCE</scope>
    <source>
        <strain evidence="11">CGMCC 1.12919</strain>
    </source>
</reference>
<dbReference type="GO" id="GO:0016410">
    <property type="term" value="F:N-acyltransferase activity"/>
    <property type="evidence" value="ECO:0007669"/>
    <property type="project" value="UniProtKB-UniRule"/>
</dbReference>
<proteinExistence type="inferred from homology"/>
<dbReference type="Pfam" id="PF20154">
    <property type="entry name" value="LNT_N"/>
    <property type="match status" value="1"/>
</dbReference>
<dbReference type="EC" id="2.3.1.269" evidence="9"/>
<evidence type="ECO:0000256" key="7">
    <source>
        <dbReference type="ARBA" id="ARBA00023136"/>
    </source>
</evidence>
<sequence length="552" mass="57532">MTLVALADRTRGLRGWSRAAVAVALGALAALAMAPYGVLPALVVAMTGAVWLLDGTRVKAPPLRVGLKAAAVIGWCFGFGFFVAGLWWLGAAFLVDNDEFAWALPLGVVGLPAGLALFTAASFVAARLLWSAGPARVLVFAAALGLGDYVRGHVLTGFPWNAFGMALGEHVLLAQFASVVGLYGLSVIAVALGAAPATTGDAAGLKAVWLPPAAAGLLLAALAAYGALRLPVGPVATVPGVKLRIMQPNLAQDARRFSYDNREPIMRHYLALSDGPDRALSSGASGVTHLIWPESAFPFILARNDEARAQIAALLPPGVILLTGAARSAPRLPGEITTRFFNALQIVADDGGITGTYDKVHLVPFGEYLPLGDVLQGLGLRQFVHVPGGFSAGSVHELLHAPGLPPVAPLICYEAIFPGAVVPAGDVRPGLLLNVTNDAWFGDTPGPYQHFSQARLRAIEEGLPLVRAANTGISAVVDPYGRMVASLPLGKEGVLDAALPSVIVPTPYSLHRDLLFAILIACCFLSRTVSDRREAMQNAEQEIVSGAHGDGI</sequence>
<dbReference type="SUPFAM" id="SSF56317">
    <property type="entry name" value="Carbon-nitrogen hydrolase"/>
    <property type="match status" value="1"/>
</dbReference>
<feature type="transmembrane region" description="Helical" evidence="9">
    <location>
        <begin position="137"/>
        <end position="160"/>
    </location>
</feature>
<evidence type="ECO:0000313" key="12">
    <source>
        <dbReference type="Proteomes" id="UP000637002"/>
    </source>
</evidence>
<feature type="domain" description="CN hydrolase" evidence="10">
    <location>
        <begin position="246"/>
        <end position="501"/>
    </location>
</feature>
<evidence type="ECO:0000256" key="9">
    <source>
        <dbReference type="HAMAP-Rule" id="MF_01148"/>
    </source>
</evidence>
<evidence type="ECO:0000256" key="2">
    <source>
        <dbReference type="ARBA" id="ARBA00010065"/>
    </source>
</evidence>
<protein>
    <recommendedName>
        <fullName evidence="9">Apolipoprotein N-acyltransferase</fullName>
        <shortName evidence="9">ALP N-acyltransferase</shortName>
        <ecNumber evidence="9">2.3.1.269</ecNumber>
    </recommendedName>
</protein>
<dbReference type="PANTHER" id="PTHR38686:SF1">
    <property type="entry name" value="APOLIPOPROTEIN N-ACYLTRANSFERASE"/>
    <property type="match status" value="1"/>
</dbReference>
<organism evidence="11 12">
    <name type="scientific">Chelatococcus reniformis</name>
    <dbReference type="NCBI Taxonomy" id="1494448"/>
    <lineage>
        <taxon>Bacteria</taxon>
        <taxon>Pseudomonadati</taxon>
        <taxon>Pseudomonadota</taxon>
        <taxon>Alphaproteobacteria</taxon>
        <taxon>Hyphomicrobiales</taxon>
        <taxon>Chelatococcaceae</taxon>
        <taxon>Chelatococcus</taxon>
    </lineage>
</organism>
<keyword evidence="8 9" id="KW-0012">Acyltransferase</keyword>
<feature type="transmembrane region" description="Helical" evidence="9">
    <location>
        <begin position="20"/>
        <end position="53"/>
    </location>
</feature>
<dbReference type="InterPro" id="IPR045378">
    <property type="entry name" value="LNT_N"/>
</dbReference>
<comment type="catalytic activity">
    <reaction evidence="9">
        <text>N-terminal S-1,2-diacyl-sn-glyceryl-L-cysteinyl-[lipoprotein] + a glycerophospholipid = N-acyl-S-1,2-diacyl-sn-glyceryl-L-cysteinyl-[lipoprotein] + a 2-acyl-sn-glycero-3-phospholipid + H(+)</text>
        <dbReference type="Rhea" id="RHEA:48228"/>
        <dbReference type="Rhea" id="RHEA-COMP:14681"/>
        <dbReference type="Rhea" id="RHEA-COMP:14684"/>
        <dbReference type="ChEBI" id="CHEBI:15378"/>
        <dbReference type="ChEBI" id="CHEBI:136912"/>
        <dbReference type="ChEBI" id="CHEBI:140656"/>
        <dbReference type="ChEBI" id="CHEBI:140657"/>
        <dbReference type="ChEBI" id="CHEBI:140660"/>
        <dbReference type="EC" id="2.3.1.269"/>
    </reaction>
</comment>
<dbReference type="PANTHER" id="PTHR38686">
    <property type="entry name" value="APOLIPOPROTEIN N-ACYLTRANSFERASE"/>
    <property type="match status" value="1"/>
</dbReference>
<evidence type="ECO:0000259" key="10">
    <source>
        <dbReference type="PROSITE" id="PS50263"/>
    </source>
</evidence>
<dbReference type="CDD" id="cd07571">
    <property type="entry name" value="ALP_N-acyl_transferase"/>
    <property type="match status" value="1"/>
</dbReference>
<dbReference type="InterPro" id="IPR036526">
    <property type="entry name" value="C-N_Hydrolase_sf"/>
</dbReference>
<keyword evidence="4 9" id="KW-0808">Transferase</keyword>
<dbReference type="GO" id="GO:0005886">
    <property type="term" value="C:plasma membrane"/>
    <property type="evidence" value="ECO:0007669"/>
    <property type="project" value="UniProtKB-SubCell"/>
</dbReference>
<evidence type="ECO:0000313" key="11">
    <source>
        <dbReference type="EMBL" id="GGC93143.1"/>
    </source>
</evidence>
<evidence type="ECO:0000256" key="1">
    <source>
        <dbReference type="ARBA" id="ARBA00004651"/>
    </source>
</evidence>